<dbReference type="NCBIfam" id="TIGR02937">
    <property type="entry name" value="sigma70-ECF"/>
    <property type="match status" value="1"/>
</dbReference>
<accession>A0ABS9N853</accession>
<reference evidence="6 7" key="1">
    <citation type="submission" date="2022-01" db="EMBL/GenBank/DDBJ databases">
        <authorList>
            <person name="Riesco R."/>
            <person name="Trujillo M.E."/>
        </authorList>
    </citation>
    <scope>NUCLEOTIDE SEQUENCE [LARGE SCALE GENOMIC DNA]</scope>
    <source>
        <strain evidence="6 7">NIE79</strain>
    </source>
</reference>
<organism evidence="6 7">
    <name type="scientific">Micromonospora trifolii</name>
    <dbReference type="NCBI Taxonomy" id="2911208"/>
    <lineage>
        <taxon>Bacteria</taxon>
        <taxon>Bacillati</taxon>
        <taxon>Actinomycetota</taxon>
        <taxon>Actinomycetes</taxon>
        <taxon>Micromonosporales</taxon>
        <taxon>Micromonosporaceae</taxon>
        <taxon>Micromonospora</taxon>
    </lineage>
</organism>
<dbReference type="SUPFAM" id="SSF88659">
    <property type="entry name" value="Sigma3 and sigma4 domains of RNA polymerase sigma factors"/>
    <property type="match status" value="2"/>
</dbReference>
<dbReference type="PANTHER" id="PTHR30603:SF47">
    <property type="entry name" value="RNA POLYMERASE SIGMA FACTOR SIGD, CHLOROPLASTIC"/>
    <property type="match status" value="1"/>
</dbReference>
<evidence type="ECO:0000313" key="7">
    <source>
        <dbReference type="Proteomes" id="UP001201629"/>
    </source>
</evidence>
<dbReference type="InterPro" id="IPR013324">
    <property type="entry name" value="RNA_pol_sigma_r3/r4-like"/>
</dbReference>
<dbReference type="RefSeq" id="WP_238681057.1">
    <property type="nucleotide sequence ID" value="NZ_JAKKFD010000044.1"/>
</dbReference>
<dbReference type="EMBL" id="JAKKFD010000044">
    <property type="protein sequence ID" value="MCG5446126.1"/>
    <property type="molecule type" value="Genomic_DNA"/>
</dbReference>
<dbReference type="PANTHER" id="PTHR30603">
    <property type="entry name" value="RNA POLYMERASE SIGMA FACTOR RPO"/>
    <property type="match status" value="1"/>
</dbReference>
<dbReference type="Pfam" id="PF04545">
    <property type="entry name" value="Sigma70_r4"/>
    <property type="match status" value="1"/>
</dbReference>
<dbReference type="InterPro" id="IPR007627">
    <property type="entry name" value="RNA_pol_sigma70_r2"/>
</dbReference>
<feature type="domain" description="RNA polymerase sigma-70" evidence="5">
    <location>
        <begin position="344"/>
        <end position="370"/>
    </location>
</feature>
<comment type="caution">
    <text evidence="6">The sequence shown here is derived from an EMBL/GenBank/DDBJ whole genome shotgun (WGS) entry which is preliminary data.</text>
</comment>
<keyword evidence="1" id="KW-0805">Transcription regulation</keyword>
<dbReference type="Pfam" id="PF04542">
    <property type="entry name" value="Sigma70_r2"/>
    <property type="match status" value="1"/>
</dbReference>
<dbReference type="InterPro" id="IPR014284">
    <property type="entry name" value="RNA_pol_sigma-70_dom"/>
</dbReference>
<protein>
    <submittedName>
        <fullName evidence="6">Sigma-70 family RNA polymerase sigma factor</fullName>
    </submittedName>
</protein>
<dbReference type="PRINTS" id="PR00046">
    <property type="entry name" value="SIGMA70FCT"/>
</dbReference>
<evidence type="ECO:0000256" key="3">
    <source>
        <dbReference type="ARBA" id="ARBA00023125"/>
    </source>
</evidence>
<gene>
    <name evidence="6" type="ORF">NIE79_004691</name>
</gene>
<dbReference type="SUPFAM" id="SSF88946">
    <property type="entry name" value="Sigma2 domain of RNA polymerase sigma factors"/>
    <property type="match status" value="1"/>
</dbReference>
<dbReference type="Gene3D" id="1.10.601.10">
    <property type="entry name" value="RNA Polymerase Primary Sigma Factor"/>
    <property type="match status" value="1"/>
</dbReference>
<dbReference type="Proteomes" id="UP001201629">
    <property type="component" value="Unassembled WGS sequence"/>
</dbReference>
<evidence type="ECO:0000256" key="2">
    <source>
        <dbReference type="ARBA" id="ARBA00023082"/>
    </source>
</evidence>
<dbReference type="InterPro" id="IPR000943">
    <property type="entry name" value="RNA_pol_sigma70"/>
</dbReference>
<evidence type="ECO:0000256" key="1">
    <source>
        <dbReference type="ARBA" id="ARBA00023015"/>
    </source>
</evidence>
<keyword evidence="3" id="KW-0238">DNA-binding</keyword>
<evidence type="ECO:0000256" key="4">
    <source>
        <dbReference type="ARBA" id="ARBA00023163"/>
    </source>
</evidence>
<dbReference type="InterPro" id="IPR013325">
    <property type="entry name" value="RNA_pol_sigma_r2"/>
</dbReference>
<dbReference type="InterPro" id="IPR007630">
    <property type="entry name" value="RNA_pol_sigma70_r4"/>
</dbReference>
<dbReference type="InterPro" id="IPR050239">
    <property type="entry name" value="Sigma-70_RNA_pol_init_factors"/>
</dbReference>
<keyword evidence="2" id="KW-0731">Sigma factor</keyword>
<dbReference type="PROSITE" id="PS00716">
    <property type="entry name" value="SIGMA70_2"/>
    <property type="match status" value="1"/>
</dbReference>
<keyword evidence="7" id="KW-1185">Reference proteome</keyword>
<evidence type="ECO:0000313" key="6">
    <source>
        <dbReference type="EMBL" id="MCG5446126.1"/>
    </source>
</evidence>
<dbReference type="CDD" id="cd06171">
    <property type="entry name" value="Sigma70_r4"/>
    <property type="match status" value="1"/>
</dbReference>
<sequence length="390" mass="42817">MTSSPDQEVVQLCVQLLMAHVRDATVGDWEIDSVLELAGDTRAAVRQQVVEGMAARGVVVIAAAEDDGRDGRGPAGVIDPARAERSIADARRLLRRDRVSSRPWNRVLTASEEVGLALLLRGDQYRPHEQVPHGFRAGLDVSDERARAFDAMVLHNRRLVMSVAGGHLGHGLESEDLDQHGVVGLMRAVERFDPTRGLKFSTYAVWWIRQALTRAVANESRLIRLPVHKWDQVRRVVASRNRLLTRSGTAAVSEICHELGLDPGTVLECLRLHAGVVSLDLLIGDGNAALADFVTAADDTLRPDVVTLRQETLTILRASLADLPVRSAAILTLRAGVGTGVPMTLEEIGRRLGITRERVRQLEKKALPQLRERMTARLGGEPSRDDDLVH</sequence>
<evidence type="ECO:0000259" key="5">
    <source>
        <dbReference type="PROSITE" id="PS00716"/>
    </source>
</evidence>
<name>A0ABS9N853_9ACTN</name>
<proteinExistence type="predicted"/>
<keyword evidence="4" id="KW-0804">Transcription</keyword>
<dbReference type="Gene3D" id="1.20.140.160">
    <property type="match status" value="1"/>
</dbReference>